<reference evidence="3" key="3">
    <citation type="submission" date="2015-06" db="UniProtKB">
        <authorList>
            <consortium name="EnsemblMetazoa"/>
        </authorList>
    </citation>
    <scope>IDENTIFICATION</scope>
</reference>
<feature type="compositionally biased region" description="Basic residues" evidence="1">
    <location>
        <begin position="42"/>
        <end position="54"/>
    </location>
</feature>
<organism evidence="3 4">
    <name type="scientific">Helobdella robusta</name>
    <name type="common">Californian leech</name>
    <dbReference type="NCBI Taxonomy" id="6412"/>
    <lineage>
        <taxon>Eukaryota</taxon>
        <taxon>Metazoa</taxon>
        <taxon>Spiralia</taxon>
        <taxon>Lophotrochozoa</taxon>
        <taxon>Annelida</taxon>
        <taxon>Clitellata</taxon>
        <taxon>Hirudinea</taxon>
        <taxon>Rhynchobdellida</taxon>
        <taxon>Glossiphoniidae</taxon>
        <taxon>Helobdella</taxon>
    </lineage>
</organism>
<dbReference type="Proteomes" id="UP000015101">
    <property type="component" value="Unassembled WGS sequence"/>
</dbReference>
<dbReference type="EMBL" id="KB096023">
    <property type="protein sequence ID" value="ESO08995.1"/>
    <property type="molecule type" value="Genomic_DNA"/>
</dbReference>
<feature type="region of interest" description="Disordered" evidence="1">
    <location>
        <begin position="1"/>
        <end position="62"/>
    </location>
</feature>
<proteinExistence type="predicted"/>
<dbReference type="HOGENOM" id="CLU_1373575_0_0_1"/>
<accession>T1F152</accession>
<gene>
    <name evidence="3" type="primary">20202552</name>
    <name evidence="2" type="ORF">HELRODRAFT_168925</name>
</gene>
<evidence type="ECO:0000313" key="3">
    <source>
        <dbReference type="EnsemblMetazoa" id="HelroP168925"/>
    </source>
</evidence>
<dbReference type="RefSeq" id="XP_009013017.1">
    <property type="nucleotide sequence ID" value="XM_009014769.1"/>
</dbReference>
<keyword evidence="4" id="KW-1185">Reference proteome</keyword>
<dbReference type="EMBL" id="AMQM01003144">
    <property type="status" value="NOT_ANNOTATED_CDS"/>
    <property type="molecule type" value="Genomic_DNA"/>
</dbReference>
<dbReference type="KEGG" id="hro:HELRODRAFT_168925"/>
<dbReference type="InParanoid" id="T1F152"/>
<evidence type="ECO:0000313" key="4">
    <source>
        <dbReference type="Proteomes" id="UP000015101"/>
    </source>
</evidence>
<sequence length="199" mass="23177">MSQKIDAAKTLETRVNFGQTEKSSKSLQRKSNDEKSDGKNISNKRKSHINKKSAKSTVPEKSKVVPDEYLVLQYKALKYELEDEIDENKRIKKKEAEKLLKQKLALAKEKFKFEDNDDEITYVLCGLFTFKTPKNTKLPVSLAGERTASEERFLHVREIEKAKQKMLRKQREEYEADPIAVKTRIAEMQKAKKRQILNK</sequence>
<dbReference type="EnsemblMetazoa" id="HelroT168925">
    <property type="protein sequence ID" value="HelroP168925"/>
    <property type="gene ID" value="HelroG168925"/>
</dbReference>
<dbReference type="CTD" id="20202552"/>
<protein>
    <submittedName>
        <fullName evidence="2 3">Uncharacterized protein</fullName>
    </submittedName>
</protein>
<reference evidence="2 4" key="2">
    <citation type="journal article" date="2013" name="Nature">
        <title>Insights into bilaterian evolution from three spiralian genomes.</title>
        <authorList>
            <person name="Simakov O."/>
            <person name="Marletaz F."/>
            <person name="Cho S.J."/>
            <person name="Edsinger-Gonzales E."/>
            <person name="Havlak P."/>
            <person name="Hellsten U."/>
            <person name="Kuo D.H."/>
            <person name="Larsson T."/>
            <person name="Lv J."/>
            <person name="Arendt D."/>
            <person name="Savage R."/>
            <person name="Osoegawa K."/>
            <person name="de Jong P."/>
            <person name="Grimwood J."/>
            <person name="Chapman J.A."/>
            <person name="Shapiro H."/>
            <person name="Aerts A."/>
            <person name="Otillar R.P."/>
            <person name="Terry A.Y."/>
            <person name="Boore J.L."/>
            <person name="Grigoriev I.V."/>
            <person name="Lindberg D.R."/>
            <person name="Seaver E.C."/>
            <person name="Weisblat D.A."/>
            <person name="Putnam N.H."/>
            <person name="Rokhsar D.S."/>
        </authorList>
    </citation>
    <scope>NUCLEOTIDE SEQUENCE</scope>
</reference>
<feature type="compositionally biased region" description="Basic and acidic residues" evidence="1">
    <location>
        <begin position="1"/>
        <end position="12"/>
    </location>
</feature>
<dbReference type="AlphaFoldDB" id="T1F152"/>
<reference evidence="4" key="1">
    <citation type="submission" date="2012-12" db="EMBL/GenBank/DDBJ databases">
        <authorList>
            <person name="Hellsten U."/>
            <person name="Grimwood J."/>
            <person name="Chapman J.A."/>
            <person name="Shapiro H."/>
            <person name="Aerts A."/>
            <person name="Otillar R.P."/>
            <person name="Terry A.Y."/>
            <person name="Boore J.L."/>
            <person name="Simakov O."/>
            <person name="Marletaz F."/>
            <person name="Cho S.-J."/>
            <person name="Edsinger-Gonzales E."/>
            <person name="Havlak P."/>
            <person name="Kuo D.-H."/>
            <person name="Larsson T."/>
            <person name="Lv J."/>
            <person name="Arendt D."/>
            <person name="Savage R."/>
            <person name="Osoegawa K."/>
            <person name="de Jong P."/>
            <person name="Lindberg D.R."/>
            <person name="Seaver E.C."/>
            <person name="Weisblat D.A."/>
            <person name="Putnam N.H."/>
            <person name="Grigoriev I.V."/>
            <person name="Rokhsar D.S."/>
        </authorList>
    </citation>
    <scope>NUCLEOTIDE SEQUENCE</scope>
</reference>
<dbReference type="GeneID" id="20202552"/>
<evidence type="ECO:0000313" key="2">
    <source>
        <dbReference type="EMBL" id="ESO08995.1"/>
    </source>
</evidence>
<evidence type="ECO:0000256" key="1">
    <source>
        <dbReference type="SAM" id="MobiDB-lite"/>
    </source>
</evidence>
<name>T1F152_HELRO</name>